<evidence type="ECO:0000256" key="3">
    <source>
        <dbReference type="SAM" id="SignalP"/>
    </source>
</evidence>
<protein>
    <recommendedName>
        <fullName evidence="4">Alginate lyase domain-containing protein</fullName>
    </recommendedName>
</protein>
<dbReference type="EMBL" id="JAFCIX010000439">
    <property type="protein sequence ID" value="KAH6589826.1"/>
    <property type="molecule type" value="Genomic_DNA"/>
</dbReference>
<reference evidence="5 6" key="1">
    <citation type="submission" date="2021-02" db="EMBL/GenBank/DDBJ databases">
        <title>Variation within the Batrachochytrium salamandrivorans European outbreak.</title>
        <authorList>
            <person name="Kelly M."/>
            <person name="Pasmans F."/>
            <person name="Shea T.P."/>
            <person name="Munoz J.F."/>
            <person name="Carranza S."/>
            <person name="Cuomo C.A."/>
            <person name="Martel A."/>
        </authorList>
    </citation>
    <scope>NUCLEOTIDE SEQUENCE [LARGE SCALE GENOMIC DNA]</scope>
    <source>
        <strain evidence="5 6">AMFP18/2</strain>
    </source>
</reference>
<evidence type="ECO:0000256" key="2">
    <source>
        <dbReference type="ARBA" id="ARBA00023239"/>
    </source>
</evidence>
<feature type="domain" description="Alginate lyase" evidence="4">
    <location>
        <begin position="88"/>
        <end position="391"/>
    </location>
</feature>
<proteinExistence type="predicted"/>
<feature type="chain" id="PRO_5046890507" description="Alginate lyase domain-containing protein" evidence="3">
    <location>
        <begin position="22"/>
        <end position="480"/>
    </location>
</feature>
<keyword evidence="6" id="KW-1185">Reference proteome</keyword>
<dbReference type="Gene3D" id="1.50.10.100">
    <property type="entry name" value="Chondroitin AC/alginate lyase"/>
    <property type="match status" value="1"/>
</dbReference>
<organism evidence="5 6">
    <name type="scientific">Batrachochytrium salamandrivorans</name>
    <dbReference type="NCBI Taxonomy" id="1357716"/>
    <lineage>
        <taxon>Eukaryota</taxon>
        <taxon>Fungi</taxon>
        <taxon>Fungi incertae sedis</taxon>
        <taxon>Chytridiomycota</taxon>
        <taxon>Chytridiomycota incertae sedis</taxon>
        <taxon>Chytridiomycetes</taxon>
        <taxon>Rhizophydiales</taxon>
        <taxon>Rhizophydiales incertae sedis</taxon>
        <taxon>Batrachochytrium</taxon>
    </lineage>
</organism>
<gene>
    <name evidence="5" type="ORF">BASA50_009796</name>
</gene>
<dbReference type="Pfam" id="PF05426">
    <property type="entry name" value="Alginate_lyase"/>
    <property type="match status" value="1"/>
</dbReference>
<accession>A0ABQ8F3I3</accession>
<name>A0ABQ8F3I3_9FUNG</name>
<keyword evidence="1 3" id="KW-0732">Signal</keyword>
<dbReference type="Proteomes" id="UP001648503">
    <property type="component" value="Unassembled WGS sequence"/>
</dbReference>
<sequence length="480" mass="52993">MAVLFSLLLHTLVLLLEQASAATWPLTDAGLPAPGSIQTFYMSSRNLWLNRQLWQEGHTELRPSIRRILRLADGAVMDTKSYSVSSKNSSLSAPSNDPHDYYSLSPFYWPTAANVQATDPIPGGPYARFDGYTNPEVYLYQDPQYMQLMLDDVLHCSLAYFFTGNETYAATATRRLSSWFVDPVTAMKPSMEYAASVRGVDVTQASPTVDLATSNGTKTADATGVLMDMNKIYLLIDSVGLIRGSSSFTPDHYKGIQTWIQSYQTWSMTHHRAKTFGASVNYQGSWFDVQQVSMLLFLNKTTEAAAVITQSSLSRMALQIASKDGSQPLELARPLSWFSATYNLEALFVLGFLAHSASVDLFKFVDATTGEQTIASALKYMIPFAQTNGAGWPTPNIGKFDSAPIAELCKLAFVVYRDDSYLNAVTAMQAKPKTWNPVRLWTPYLAFDTAKKSSAEILSVRNAGLLVASIALMWISSTLF</sequence>
<evidence type="ECO:0000259" key="4">
    <source>
        <dbReference type="Pfam" id="PF05426"/>
    </source>
</evidence>
<dbReference type="SUPFAM" id="SSF48230">
    <property type="entry name" value="Chondroitin AC/alginate lyase"/>
    <property type="match status" value="1"/>
</dbReference>
<dbReference type="InterPro" id="IPR008929">
    <property type="entry name" value="Chondroitin_lyas"/>
</dbReference>
<evidence type="ECO:0000313" key="6">
    <source>
        <dbReference type="Proteomes" id="UP001648503"/>
    </source>
</evidence>
<dbReference type="InterPro" id="IPR008397">
    <property type="entry name" value="Alginate_lyase_dom"/>
</dbReference>
<feature type="signal peptide" evidence="3">
    <location>
        <begin position="1"/>
        <end position="21"/>
    </location>
</feature>
<comment type="caution">
    <text evidence="5">The sequence shown here is derived from an EMBL/GenBank/DDBJ whole genome shotgun (WGS) entry which is preliminary data.</text>
</comment>
<evidence type="ECO:0000256" key="1">
    <source>
        <dbReference type="ARBA" id="ARBA00022729"/>
    </source>
</evidence>
<keyword evidence="2" id="KW-0456">Lyase</keyword>
<evidence type="ECO:0000313" key="5">
    <source>
        <dbReference type="EMBL" id="KAH6589826.1"/>
    </source>
</evidence>